<gene>
    <name evidence="1" type="ORF">PCOR1329_LOCUS76032</name>
</gene>
<proteinExistence type="predicted"/>
<comment type="caution">
    <text evidence="1">The sequence shown here is derived from an EMBL/GenBank/DDBJ whole genome shotgun (WGS) entry which is preliminary data.</text>
</comment>
<sequence length="94" mass="10101">AAASSASATASADALNSLRHWSAAVRDALFAARLAARSSELLSERQVTHAVDFLNEHFERSDEQRCLVIWMLQNPDSVLGGGEGGGLYLELQES</sequence>
<evidence type="ECO:0000313" key="1">
    <source>
        <dbReference type="EMBL" id="CAK0898037.1"/>
    </source>
</evidence>
<feature type="non-terminal residue" evidence="1">
    <location>
        <position position="94"/>
    </location>
</feature>
<accession>A0ABN9XJ89</accession>
<protein>
    <submittedName>
        <fullName evidence="1">Uncharacterized protein</fullName>
    </submittedName>
</protein>
<keyword evidence="2" id="KW-1185">Reference proteome</keyword>
<organism evidence="1 2">
    <name type="scientific">Prorocentrum cordatum</name>
    <dbReference type="NCBI Taxonomy" id="2364126"/>
    <lineage>
        <taxon>Eukaryota</taxon>
        <taxon>Sar</taxon>
        <taxon>Alveolata</taxon>
        <taxon>Dinophyceae</taxon>
        <taxon>Prorocentrales</taxon>
        <taxon>Prorocentraceae</taxon>
        <taxon>Prorocentrum</taxon>
    </lineage>
</organism>
<name>A0ABN9XJ89_9DINO</name>
<dbReference type="EMBL" id="CAUYUJ010020417">
    <property type="protein sequence ID" value="CAK0898037.1"/>
    <property type="molecule type" value="Genomic_DNA"/>
</dbReference>
<reference evidence="1" key="1">
    <citation type="submission" date="2023-10" db="EMBL/GenBank/DDBJ databases">
        <authorList>
            <person name="Chen Y."/>
            <person name="Shah S."/>
            <person name="Dougan E. K."/>
            <person name="Thang M."/>
            <person name="Chan C."/>
        </authorList>
    </citation>
    <scope>NUCLEOTIDE SEQUENCE [LARGE SCALE GENOMIC DNA]</scope>
</reference>
<evidence type="ECO:0000313" key="2">
    <source>
        <dbReference type="Proteomes" id="UP001189429"/>
    </source>
</evidence>
<feature type="non-terminal residue" evidence="1">
    <location>
        <position position="1"/>
    </location>
</feature>
<dbReference type="Proteomes" id="UP001189429">
    <property type="component" value="Unassembled WGS sequence"/>
</dbReference>